<dbReference type="SUPFAM" id="SSF53335">
    <property type="entry name" value="S-adenosyl-L-methionine-dependent methyltransferases"/>
    <property type="match status" value="1"/>
</dbReference>
<evidence type="ECO:0000313" key="3">
    <source>
        <dbReference type="Proteomes" id="UP000237839"/>
    </source>
</evidence>
<dbReference type="GO" id="GO:0008168">
    <property type="term" value="F:methyltransferase activity"/>
    <property type="evidence" value="ECO:0007669"/>
    <property type="project" value="UniProtKB-KW"/>
</dbReference>
<evidence type="ECO:0000259" key="1">
    <source>
        <dbReference type="Pfam" id="PF08242"/>
    </source>
</evidence>
<dbReference type="OrthoDB" id="9800454at2"/>
<dbReference type="Pfam" id="PF08242">
    <property type="entry name" value="Methyltransf_12"/>
    <property type="match status" value="1"/>
</dbReference>
<dbReference type="GO" id="GO:0032259">
    <property type="term" value="P:methylation"/>
    <property type="evidence" value="ECO:0007669"/>
    <property type="project" value="UniProtKB-KW"/>
</dbReference>
<accession>A0A2S9H0Q2</accession>
<dbReference type="InterPro" id="IPR013217">
    <property type="entry name" value="Methyltransf_12"/>
</dbReference>
<keyword evidence="2" id="KW-0489">Methyltransferase</keyword>
<protein>
    <submittedName>
        <fullName evidence="2">Methyltransferase domain</fullName>
    </submittedName>
</protein>
<dbReference type="Proteomes" id="UP000237839">
    <property type="component" value="Unassembled WGS sequence"/>
</dbReference>
<gene>
    <name evidence="2" type="ORF">S2091_1563</name>
</gene>
<organism evidence="2 3">
    <name type="scientific">Solimicrobium silvestre</name>
    <dbReference type="NCBI Taxonomy" id="2099400"/>
    <lineage>
        <taxon>Bacteria</taxon>
        <taxon>Pseudomonadati</taxon>
        <taxon>Pseudomonadota</taxon>
        <taxon>Betaproteobacteria</taxon>
        <taxon>Burkholderiales</taxon>
        <taxon>Oxalobacteraceae</taxon>
        <taxon>Solimicrobium</taxon>
    </lineage>
</organism>
<dbReference type="AlphaFoldDB" id="A0A2S9H0Q2"/>
<dbReference type="InterPro" id="IPR029063">
    <property type="entry name" value="SAM-dependent_MTases_sf"/>
</dbReference>
<keyword evidence="3" id="KW-1185">Reference proteome</keyword>
<evidence type="ECO:0000313" key="2">
    <source>
        <dbReference type="EMBL" id="PRC93562.1"/>
    </source>
</evidence>
<comment type="caution">
    <text evidence="2">The sequence shown here is derived from an EMBL/GenBank/DDBJ whole genome shotgun (WGS) entry which is preliminary data.</text>
</comment>
<feature type="domain" description="Methyltransferase type 12" evidence="1">
    <location>
        <begin position="59"/>
        <end position="127"/>
    </location>
</feature>
<dbReference type="EMBL" id="PUGF01000006">
    <property type="protein sequence ID" value="PRC93562.1"/>
    <property type="molecule type" value="Genomic_DNA"/>
</dbReference>
<sequence length="209" mass="24213">MLNKKTDLLTEIAEYYSTKLAEHGETPLGVDWNGEDSQLLRFEHLCKIIDPINRFSLNDLGCGYGALYDFLLKKYTQLSYSGIDVAEVMISAAEQRYKDQPLARFIISHEPDQIADYSVASGIFNVRLDKTDDEWLSYLKTTLDVLNHSSRKGFAFNCLTSYSDKDRMRDYLYYADPCILFDLCKSRYSRNVALLHDYGLYEFTILVRK</sequence>
<name>A0A2S9H0Q2_9BURK</name>
<dbReference type="RefSeq" id="WP_105531232.1">
    <property type="nucleotide sequence ID" value="NZ_PUGF01000006.1"/>
</dbReference>
<keyword evidence="2" id="KW-0808">Transferase</keyword>
<proteinExistence type="predicted"/>
<reference evidence="2 3" key="1">
    <citation type="submission" date="2018-02" db="EMBL/GenBank/DDBJ databases">
        <title>Solimicrobium silvestre gen. nov., sp. nov., isolated from alpine forest soil.</title>
        <authorList>
            <person name="Margesin R."/>
            <person name="Albuquerque L."/>
            <person name="Zhang D.-C."/>
            <person name="Froufe H.J.C."/>
            <person name="Severino R."/>
            <person name="Roxo I."/>
            <person name="Egas C."/>
            <person name="Da Costa M.S."/>
        </authorList>
    </citation>
    <scope>NUCLEOTIDE SEQUENCE [LARGE SCALE GENOMIC DNA]</scope>
    <source>
        <strain evidence="2 3">S20-91</strain>
    </source>
</reference>
<dbReference type="Gene3D" id="3.40.50.150">
    <property type="entry name" value="Vaccinia Virus protein VP39"/>
    <property type="match status" value="1"/>
</dbReference>